<evidence type="ECO:0000256" key="6">
    <source>
        <dbReference type="ARBA" id="ARBA00023004"/>
    </source>
</evidence>
<dbReference type="GO" id="GO:0003824">
    <property type="term" value="F:catalytic activity"/>
    <property type="evidence" value="ECO:0007669"/>
    <property type="project" value="InterPro"/>
</dbReference>
<keyword evidence="6" id="KW-0408">Iron</keyword>
<comment type="caution">
    <text evidence="10">The sequence shown here is derived from an EMBL/GenBank/DDBJ whole genome shotgun (WGS) entry which is preliminary data.</text>
</comment>
<dbReference type="PANTHER" id="PTHR43409:SF7">
    <property type="entry name" value="BLL1977 PROTEIN"/>
    <property type="match status" value="1"/>
</dbReference>
<keyword evidence="7" id="KW-0411">Iron-sulfur</keyword>
<dbReference type="PROSITE" id="PS51918">
    <property type="entry name" value="RADICAL_SAM"/>
    <property type="match status" value="1"/>
</dbReference>
<accession>A0A9X2BZY1</accession>
<dbReference type="Gene3D" id="3.20.20.70">
    <property type="entry name" value="Aldolase class I"/>
    <property type="match status" value="1"/>
</dbReference>
<keyword evidence="3" id="KW-0808">Transferase</keyword>
<dbReference type="Proteomes" id="UP001139353">
    <property type="component" value="Unassembled WGS sequence"/>
</dbReference>
<dbReference type="RefSeq" id="WP_275680172.1">
    <property type="nucleotide sequence ID" value="NZ_JAJLJH010000001.1"/>
</dbReference>
<sequence>MRVAIISVFVDYHRRGQHHRGVLQPQVGPLIAALLPDSADIDIVNDTWIDPDWSKSYDLVFLSCMHAEFDRARQIAHYWRRRGAQVVIGGSMASMYPHLCAPWFDAVVVGDPEDTVPHVYEDASRRQLQRLYRSGGDASARAPTPLVHRVADQQIFPLALEVTRGCPYTCDFCVLTGMGTRFDTRPTSRVEHDLVTLREALKGRVTGPLKNKRRRMAMFYDNNIAGNLGYLRQLCEVTERLGLEWASSVTFNVLTNKALMQRMFDSGCRALYVGLETFNPAALDDFNKPQNRLPLIKRALDDAREIGILVTAGMILSPQHDDIAYIRSLPARLRESGLHIPTFLAFETPFPGTPYFHRLAAQNNGRLERGERALFLPNALLRDFTSYTLVVEPTHAPAQDYIEAYKATVDEIYAPRRKLAKLMHDLPSFARRRAWTSAMLDLGDTITGGLPRAKGRTYLAGTDLAPPERVPLTEADFADEAEAAAMLAPTAVTDASGRLLPQWAPPDESLRPVAPPRKKKTVVVS</sequence>
<dbReference type="GO" id="GO:0005829">
    <property type="term" value="C:cytosol"/>
    <property type="evidence" value="ECO:0007669"/>
    <property type="project" value="TreeGrafter"/>
</dbReference>
<dbReference type="SUPFAM" id="SSF102114">
    <property type="entry name" value="Radical SAM enzymes"/>
    <property type="match status" value="1"/>
</dbReference>
<feature type="domain" description="Radical SAM core" evidence="9">
    <location>
        <begin position="152"/>
        <end position="388"/>
    </location>
</feature>
<keyword evidence="2" id="KW-0489">Methyltransferase</keyword>
<dbReference type="PANTHER" id="PTHR43409">
    <property type="entry name" value="ANAEROBIC MAGNESIUM-PROTOPORPHYRIN IX MONOMETHYL ESTER CYCLASE-RELATED"/>
    <property type="match status" value="1"/>
</dbReference>
<dbReference type="InterPro" id="IPR058240">
    <property type="entry name" value="rSAM_sf"/>
</dbReference>
<evidence type="ECO:0000256" key="4">
    <source>
        <dbReference type="ARBA" id="ARBA00022691"/>
    </source>
</evidence>
<name>A0A9X2BZY1_9BURK</name>
<feature type="compositionally biased region" description="Basic residues" evidence="8">
    <location>
        <begin position="516"/>
        <end position="525"/>
    </location>
</feature>
<keyword evidence="11" id="KW-1185">Reference proteome</keyword>
<dbReference type="SFLD" id="SFLDG01123">
    <property type="entry name" value="methyltransferase_(Class_B)"/>
    <property type="match status" value="1"/>
</dbReference>
<dbReference type="Pfam" id="PF04055">
    <property type="entry name" value="Radical_SAM"/>
    <property type="match status" value="1"/>
</dbReference>
<dbReference type="SMART" id="SM00729">
    <property type="entry name" value="Elp3"/>
    <property type="match status" value="1"/>
</dbReference>
<proteinExistence type="predicted"/>
<dbReference type="EMBL" id="JAJLJH010000001">
    <property type="protein sequence ID" value="MCK9684139.1"/>
    <property type="molecule type" value="Genomic_DNA"/>
</dbReference>
<dbReference type="CDD" id="cd01335">
    <property type="entry name" value="Radical_SAM"/>
    <property type="match status" value="1"/>
</dbReference>
<dbReference type="Gene3D" id="3.40.50.280">
    <property type="entry name" value="Cobalamin-binding domain"/>
    <property type="match status" value="1"/>
</dbReference>
<evidence type="ECO:0000256" key="7">
    <source>
        <dbReference type="ARBA" id="ARBA00023014"/>
    </source>
</evidence>
<dbReference type="InterPro" id="IPR051198">
    <property type="entry name" value="BchE-like"/>
</dbReference>
<evidence type="ECO:0000313" key="10">
    <source>
        <dbReference type="EMBL" id="MCK9684139.1"/>
    </source>
</evidence>
<organism evidence="10 11">
    <name type="scientific">Scleromatobacter humisilvae</name>
    <dbReference type="NCBI Taxonomy" id="2897159"/>
    <lineage>
        <taxon>Bacteria</taxon>
        <taxon>Pseudomonadati</taxon>
        <taxon>Pseudomonadota</taxon>
        <taxon>Betaproteobacteria</taxon>
        <taxon>Burkholderiales</taxon>
        <taxon>Sphaerotilaceae</taxon>
        <taxon>Scleromatobacter</taxon>
    </lineage>
</organism>
<comment type="cofactor">
    <cofactor evidence="1">
        <name>[4Fe-4S] cluster</name>
        <dbReference type="ChEBI" id="CHEBI:49883"/>
    </cofactor>
</comment>
<dbReference type="InterPro" id="IPR034466">
    <property type="entry name" value="Methyltransferase_Class_B"/>
</dbReference>
<reference evidence="10" key="1">
    <citation type="submission" date="2021-11" db="EMBL/GenBank/DDBJ databases">
        <title>BS-T2-15 a new species belonging to the Comamonadaceae family isolated from the soil of a French oak forest.</title>
        <authorList>
            <person name="Mieszkin S."/>
            <person name="Alain K."/>
        </authorList>
    </citation>
    <scope>NUCLEOTIDE SEQUENCE</scope>
    <source>
        <strain evidence="10">BS-T2-15</strain>
    </source>
</reference>
<dbReference type="InterPro" id="IPR007197">
    <property type="entry name" value="rSAM"/>
</dbReference>
<protein>
    <submittedName>
        <fullName evidence="10">Radical SAM protein</fullName>
    </submittedName>
</protein>
<dbReference type="GO" id="GO:0046872">
    <property type="term" value="F:metal ion binding"/>
    <property type="evidence" value="ECO:0007669"/>
    <property type="project" value="UniProtKB-KW"/>
</dbReference>
<dbReference type="SFLD" id="SFLDG01082">
    <property type="entry name" value="B12-binding_domain_containing"/>
    <property type="match status" value="1"/>
</dbReference>
<keyword evidence="4" id="KW-0949">S-adenosyl-L-methionine</keyword>
<dbReference type="InterPro" id="IPR013785">
    <property type="entry name" value="Aldolase_TIM"/>
</dbReference>
<gene>
    <name evidence="10" type="ORF">LPC04_00275</name>
</gene>
<evidence type="ECO:0000256" key="1">
    <source>
        <dbReference type="ARBA" id="ARBA00001966"/>
    </source>
</evidence>
<feature type="region of interest" description="Disordered" evidence="8">
    <location>
        <begin position="498"/>
        <end position="525"/>
    </location>
</feature>
<keyword evidence="5" id="KW-0479">Metal-binding</keyword>
<evidence type="ECO:0000256" key="5">
    <source>
        <dbReference type="ARBA" id="ARBA00022723"/>
    </source>
</evidence>
<dbReference type="AlphaFoldDB" id="A0A9X2BZY1"/>
<dbReference type="InterPro" id="IPR006638">
    <property type="entry name" value="Elp3/MiaA/NifB-like_rSAM"/>
</dbReference>
<evidence type="ECO:0000256" key="3">
    <source>
        <dbReference type="ARBA" id="ARBA00022679"/>
    </source>
</evidence>
<dbReference type="GO" id="GO:0051539">
    <property type="term" value="F:4 iron, 4 sulfur cluster binding"/>
    <property type="evidence" value="ECO:0007669"/>
    <property type="project" value="UniProtKB-KW"/>
</dbReference>
<evidence type="ECO:0000313" key="11">
    <source>
        <dbReference type="Proteomes" id="UP001139353"/>
    </source>
</evidence>
<evidence type="ECO:0000259" key="9">
    <source>
        <dbReference type="PROSITE" id="PS51918"/>
    </source>
</evidence>
<evidence type="ECO:0000256" key="2">
    <source>
        <dbReference type="ARBA" id="ARBA00022603"/>
    </source>
</evidence>
<dbReference type="SFLD" id="SFLDS00029">
    <property type="entry name" value="Radical_SAM"/>
    <property type="match status" value="1"/>
</dbReference>
<evidence type="ECO:0000256" key="8">
    <source>
        <dbReference type="SAM" id="MobiDB-lite"/>
    </source>
</evidence>